<dbReference type="SUPFAM" id="SSF81767">
    <property type="entry name" value="Pre-protein crosslinking domain of SecA"/>
    <property type="match status" value="1"/>
</dbReference>
<dbReference type="SMART" id="SM00957">
    <property type="entry name" value="SecA_DEAD"/>
    <property type="match status" value="1"/>
</dbReference>
<keyword evidence="2 11" id="KW-0813">Transport</keyword>
<sequence>MKLLDKWNSTKQLRQIKQYYKIVDQINALEPTIQALSDHQLTNKTTEFKEMLQNGSTINDIKVEAFATVREASRRILGLRHYDVQLIGGLVLLEGNIAEMATGEGKTLVASLPSYLRALEGKGVHVITVNEYLANRDKSLIGQIHEFLGLTVGLNIPNMNPEDKVKAYQADITYGIGTEFGFDFLRDNMAYAANQKVQRPYHYALIDEVDSVLIDEAKTPLIIAGKSRLHENLHAVCAKVSRAFQPGTHFNYDIELKTVNFTDEGITRVEKIFAVDNFYDMEHRALNHYMNQALRARVLFERDVDYIVEEGEIKLVDMNTGRIMEGRSLSDGLHQALEAKEGLKVTEENKAQASITIQNYYHMYPVTGGMTGTAKTEESEFQKVYGMNVIQIPTNKPVIRDDKQDIIFDTKEQKYNYLMTVVKERHQNGQPILIGTSSIIQSETIASRLDKEGIRYQLLNAKSVEHEVRLISMAGQKDQITIATNMAGRGTDIMLGEDVAELGGLHVIGTERHESRRIDNQLKGRSGRRVIQDHLNLLFH</sequence>
<dbReference type="InterPro" id="IPR011115">
    <property type="entry name" value="SecA_DEAD"/>
</dbReference>
<dbReference type="GO" id="GO:0008564">
    <property type="term" value="F:protein-exporting ATPase activity"/>
    <property type="evidence" value="ECO:0007669"/>
    <property type="project" value="UniProtKB-EC"/>
</dbReference>
<dbReference type="Proteomes" id="UP000019102">
    <property type="component" value="Unassembled WGS sequence"/>
</dbReference>
<dbReference type="CDD" id="cd17928">
    <property type="entry name" value="DEXDc_SecA"/>
    <property type="match status" value="1"/>
</dbReference>
<comment type="subunit">
    <text evidence="11">Monomer and homodimer. Part of the essential Sec protein translocation apparatus which comprises SecA, SecYEG and auxiliary proteins SecDF. Other proteins may also be involved.</text>
</comment>
<evidence type="ECO:0000256" key="11">
    <source>
        <dbReference type="HAMAP-Rule" id="MF_01382"/>
    </source>
</evidence>
<dbReference type="InterPro" id="IPR036670">
    <property type="entry name" value="SecA_X-link_sf"/>
</dbReference>
<dbReference type="SMART" id="SM00958">
    <property type="entry name" value="SecA_PP_bind"/>
    <property type="match status" value="1"/>
</dbReference>
<evidence type="ECO:0000259" key="14">
    <source>
        <dbReference type="PROSITE" id="PS51196"/>
    </source>
</evidence>
<evidence type="ECO:0000256" key="1">
    <source>
        <dbReference type="ARBA" id="ARBA00007650"/>
    </source>
</evidence>
<evidence type="ECO:0000256" key="5">
    <source>
        <dbReference type="ARBA" id="ARBA00022741"/>
    </source>
</evidence>
<dbReference type="GO" id="GO:0005524">
    <property type="term" value="F:ATP binding"/>
    <property type="evidence" value="ECO:0007669"/>
    <property type="project" value="UniProtKB-UniRule"/>
</dbReference>
<comment type="similarity">
    <text evidence="1 11">Belongs to the SecA family.</text>
</comment>
<dbReference type="eggNOG" id="COG0653">
    <property type="taxonomic scope" value="Bacteria"/>
</dbReference>
<dbReference type="EC" id="7.4.2.8" evidence="11"/>
<dbReference type="InterPro" id="IPR000185">
    <property type="entry name" value="SecA"/>
</dbReference>
<dbReference type="PANTHER" id="PTHR30612:SF0">
    <property type="entry name" value="CHLOROPLAST PROTEIN-TRANSPORTING ATPASE"/>
    <property type="match status" value="1"/>
</dbReference>
<dbReference type="GO" id="GO:0005829">
    <property type="term" value="C:cytosol"/>
    <property type="evidence" value="ECO:0007669"/>
    <property type="project" value="TreeGrafter"/>
</dbReference>
<keyword evidence="15" id="KW-0347">Helicase</keyword>
<keyword evidence="7 11" id="KW-0653">Protein transport</keyword>
<feature type="binding site" evidence="11">
    <location>
        <position position="85"/>
    </location>
    <ligand>
        <name>ATP</name>
        <dbReference type="ChEBI" id="CHEBI:30616"/>
    </ligand>
</feature>
<evidence type="ECO:0000259" key="12">
    <source>
        <dbReference type="PROSITE" id="PS51192"/>
    </source>
</evidence>
<gene>
    <name evidence="11" type="primary">secA</name>
    <name evidence="15" type="ORF">JCM21714_4371</name>
</gene>
<keyword evidence="4 11" id="KW-0963">Cytoplasm</keyword>
<comment type="function">
    <text evidence="11">Part of the Sec protein translocase complex. Interacts with the SecYEG preprotein conducting channel. Has a central role in coupling the hydrolysis of ATP to the transfer of proteins into and across the cell membrane, serving as an ATP-driven molecular motor driving the stepwise translocation of polypeptide chains across the membrane.</text>
</comment>
<dbReference type="GO" id="GO:0065002">
    <property type="term" value="P:intracellular protein transmembrane transport"/>
    <property type="evidence" value="ECO:0007669"/>
    <property type="project" value="UniProtKB-UniRule"/>
</dbReference>
<dbReference type="SUPFAM" id="SSF52540">
    <property type="entry name" value="P-loop containing nucleoside triphosphate hydrolases"/>
    <property type="match status" value="2"/>
</dbReference>
<dbReference type="PANTHER" id="PTHR30612">
    <property type="entry name" value="SECA INNER MEMBRANE COMPONENT OF SEC PROTEIN SECRETION SYSTEM"/>
    <property type="match status" value="1"/>
</dbReference>
<feature type="binding site" evidence="11">
    <location>
        <begin position="103"/>
        <end position="107"/>
    </location>
    <ligand>
        <name>ATP</name>
        <dbReference type="ChEBI" id="CHEBI:30616"/>
    </ligand>
</feature>
<evidence type="ECO:0000256" key="4">
    <source>
        <dbReference type="ARBA" id="ARBA00022490"/>
    </source>
</evidence>
<keyword evidence="15" id="KW-0378">Hydrolase</keyword>
<evidence type="ECO:0000313" key="16">
    <source>
        <dbReference type="Proteomes" id="UP000019102"/>
    </source>
</evidence>
<dbReference type="EMBL" id="BAVS01000041">
    <property type="protein sequence ID" value="GAE95159.1"/>
    <property type="molecule type" value="Genomic_DNA"/>
</dbReference>
<keyword evidence="5 11" id="KW-0547">Nucleotide-binding</keyword>
<dbReference type="InterPro" id="IPR027417">
    <property type="entry name" value="P-loop_NTPase"/>
</dbReference>
<dbReference type="InterPro" id="IPR014018">
    <property type="entry name" value="SecA_motor_DEAD"/>
</dbReference>
<comment type="catalytic activity">
    <reaction evidence="11">
        <text>ATP + H2O + cellular proteinSide 1 = ADP + phosphate + cellular proteinSide 2.</text>
        <dbReference type="EC" id="7.4.2.8"/>
    </reaction>
</comment>
<dbReference type="GO" id="GO:0006605">
    <property type="term" value="P:protein targeting"/>
    <property type="evidence" value="ECO:0007669"/>
    <property type="project" value="UniProtKB-UniRule"/>
</dbReference>
<dbReference type="InterPro" id="IPR011130">
    <property type="entry name" value="SecA_preprotein_X-link_dom"/>
</dbReference>
<evidence type="ECO:0000313" key="15">
    <source>
        <dbReference type="EMBL" id="GAE95159.1"/>
    </source>
</evidence>
<feature type="binding site" evidence="11">
    <location>
        <position position="492"/>
    </location>
    <ligand>
        <name>ATP</name>
        <dbReference type="ChEBI" id="CHEBI:30616"/>
    </ligand>
</feature>
<dbReference type="InterPro" id="IPR044722">
    <property type="entry name" value="SecA_SF2_C"/>
</dbReference>
<dbReference type="PRINTS" id="PR00906">
    <property type="entry name" value="SECA"/>
</dbReference>
<reference evidence="15 16" key="1">
    <citation type="journal article" date="2014" name="Genome Announc.">
        <title>Draft Genome Sequence of the Boron-Tolerant and Moderately Halotolerant Bacterium Gracilibacillus boraciitolerans JCM 21714T.</title>
        <authorList>
            <person name="Ahmed I."/>
            <person name="Oshima K."/>
            <person name="Suda W."/>
            <person name="Kitamura K."/>
            <person name="Iida T."/>
            <person name="Ohmori Y."/>
            <person name="Fujiwara T."/>
            <person name="Hattori M."/>
            <person name="Ohkuma M."/>
        </authorList>
    </citation>
    <scope>NUCLEOTIDE SEQUENCE [LARGE SCALE GENOMIC DNA]</scope>
    <source>
        <strain evidence="15 16">JCM 21714</strain>
    </source>
</reference>
<dbReference type="GO" id="GO:0017038">
    <property type="term" value="P:protein import"/>
    <property type="evidence" value="ECO:0007669"/>
    <property type="project" value="InterPro"/>
</dbReference>
<dbReference type="GO" id="GO:0031522">
    <property type="term" value="C:cell envelope Sec protein transport complex"/>
    <property type="evidence" value="ECO:0007669"/>
    <property type="project" value="TreeGrafter"/>
</dbReference>
<dbReference type="AlphaFoldDB" id="W4VQQ1"/>
<keyword evidence="9 11" id="KW-0811">Translocation</keyword>
<comment type="subcellular location">
    <subcellularLocation>
        <location evidence="11">Cell membrane</location>
        <topology evidence="11">Peripheral membrane protein</topology>
        <orientation evidence="11">Cytoplasmic side</orientation>
    </subcellularLocation>
    <subcellularLocation>
        <location evidence="11">Cytoplasm</location>
    </subcellularLocation>
    <text evidence="11">Distribution is 50-50.</text>
</comment>
<dbReference type="STRING" id="1298598.JCM21714_4371"/>
<dbReference type="InterPro" id="IPR020937">
    <property type="entry name" value="SecA_CS"/>
</dbReference>
<evidence type="ECO:0000256" key="10">
    <source>
        <dbReference type="ARBA" id="ARBA00023136"/>
    </source>
</evidence>
<keyword evidence="10 11" id="KW-0472">Membrane</keyword>
<dbReference type="GO" id="GO:0043952">
    <property type="term" value="P:protein transport by the Sec complex"/>
    <property type="evidence" value="ECO:0007669"/>
    <property type="project" value="TreeGrafter"/>
</dbReference>
<keyword evidence="3 11" id="KW-1003">Cell membrane</keyword>
<feature type="domain" description="Helicase ATP-binding" evidence="12">
    <location>
        <begin position="87"/>
        <end position="237"/>
    </location>
</feature>
<evidence type="ECO:0000256" key="2">
    <source>
        <dbReference type="ARBA" id="ARBA00022448"/>
    </source>
</evidence>
<feature type="domain" description="SecA family profile" evidence="14">
    <location>
        <begin position="1"/>
        <end position="540"/>
    </location>
</feature>
<evidence type="ECO:0000256" key="7">
    <source>
        <dbReference type="ARBA" id="ARBA00022927"/>
    </source>
</evidence>
<dbReference type="InterPro" id="IPR001650">
    <property type="entry name" value="Helicase_C-like"/>
</dbReference>
<dbReference type="Gene3D" id="3.90.1440.10">
    <property type="entry name" value="SecA, preprotein cross-linking domain"/>
    <property type="match status" value="1"/>
</dbReference>
<dbReference type="InterPro" id="IPR014001">
    <property type="entry name" value="Helicase_ATP-bd"/>
</dbReference>
<keyword evidence="8 11" id="KW-1278">Translocase</keyword>
<evidence type="ECO:0000256" key="6">
    <source>
        <dbReference type="ARBA" id="ARBA00022840"/>
    </source>
</evidence>
<keyword evidence="16" id="KW-1185">Reference proteome</keyword>
<keyword evidence="6 11" id="KW-0067">ATP-binding</keyword>
<dbReference type="NCBIfam" id="NF006630">
    <property type="entry name" value="PRK09200.1"/>
    <property type="match status" value="1"/>
</dbReference>
<organism evidence="15 16">
    <name type="scientific">Gracilibacillus boraciitolerans JCM 21714</name>
    <dbReference type="NCBI Taxonomy" id="1298598"/>
    <lineage>
        <taxon>Bacteria</taxon>
        <taxon>Bacillati</taxon>
        <taxon>Bacillota</taxon>
        <taxon>Bacilli</taxon>
        <taxon>Bacillales</taxon>
        <taxon>Bacillaceae</taxon>
        <taxon>Gracilibacillus</taxon>
    </lineage>
</organism>
<dbReference type="PROSITE" id="PS51194">
    <property type="entry name" value="HELICASE_CTER"/>
    <property type="match status" value="1"/>
</dbReference>
<proteinExistence type="inferred from homology"/>
<dbReference type="PROSITE" id="PS51192">
    <property type="entry name" value="HELICASE_ATP_BIND_1"/>
    <property type="match status" value="1"/>
</dbReference>
<evidence type="ECO:0000256" key="9">
    <source>
        <dbReference type="ARBA" id="ARBA00023010"/>
    </source>
</evidence>
<dbReference type="CDD" id="cd18803">
    <property type="entry name" value="SF2_C_secA"/>
    <property type="match status" value="1"/>
</dbReference>
<protein>
    <recommendedName>
        <fullName evidence="11">Protein translocase subunit SecA</fullName>
        <ecNumber evidence="11">7.4.2.8</ecNumber>
    </recommendedName>
</protein>
<evidence type="ECO:0000256" key="8">
    <source>
        <dbReference type="ARBA" id="ARBA00022967"/>
    </source>
</evidence>
<dbReference type="PROSITE" id="PS01312">
    <property type="entry name" value="SECA"/>
    <property type="match status" value="1"/>
</dbReference>
<comment type="caution">
    <text evidence="15">The sequence shown here is derived from an EMBL/GenBank/DDBJ whole genome shotgun (WGS) entry which is preliminary data.</text>
</comment>
<dbReference type="Gene3D" id="3.40.50.300">
    <property type="entry name" value="P-loop containing nucleotide triphosphate hydrolases"/>
    <property type="match status" value="2"/>
</dbReference>
<name>W4VQQ1_9BACI</name>
<dbReference type="Pfam" id="PF07517">
    <property type="entry name" value="SecA_DEAD"/>
    <property type="match status" value="1"/>
</dbReference>
<evidence type="ECO:0000259" key="13">
    <source>
        <dbReference type="PROSITE" id="PS51194"/>
    </source>
</evidence>
<accession>W4VQQ1</accession>
<dbReference type="GO" id="GO:0005886">
    <property type="term" value="C:plasma membrane"/>
    <property type="evidence" value="ECO:0007669"/>
    <property type="project" value="UniProtKB-SubCell"/>
</dbReference>
<dbReference type="Pfam" id="PF21090">
    <property type="entry name" value="P-loop_SecA"/>
    <property type="match status" value="1"/>
</dbReference>
<dbReference type="Pfam" id="PF01043">
    <property type="entry name" value="SecA_PP_bind"/>
    <property type="match status" value="1"/>
</dbReference>
<feature type="domain" description="Helicase C-terminal" evidence="13">
    <location>
        <begin position="402"/>
        <end position="540"/>
    </location>
</feature>
<dbReference type="GO" id="GO:0004386">
    <property type="term" value="F:helicase activity"/>
    <property type="evidence" value="ECO:0007669"/>
    <property type="project" value="UniProtKB-KW"/>
</dbReference>
<dbReference type="PROSITE" id="PS51196">
    <property type="entry name" value="SECA_MOTOR_DEAD"/>
    <property type="match status" value="1"/>
</dbReference>
<dbReference type="HAMAP" id="MF_01382">
    <property type="entry name" value="SecA"/>
    <property type="match status" value="1"/>
</dbReference>
<dbReference type="FunFam" id="3.40.50.300:FF:000429">
    <property type="entry name" value="Preprotein translocase subunit SecA"/>
    <property type="match status" value="1"/>
</dbReference>
<evidence type="ECO:0000256" key="3">
    <source>
        <dbReference type="ARBA" id="ARBA00022475"/>
    </source>
</evidence>